<comment type="caution">
    <text evidence="2">The sequence shown here is derived from an EMBL/GenBank/DDBJ whole genome shotgun (WGS) entry which is preliminary data.</text>
</comment>
<dbReference type="InterPro" id="IPR009081">
    <property type="entry name" value="PP-bd_ACP"/>
</dbReference>
<sequence>MTREAVAAAVLEELTNVAPDLAGEDIPEDADLRDEFDLDSMDFLNWITALHNRFGIDIPELDYPKLSTIGKAADYLGRG</sequence>
<dbReference type="Gene3D" id="1.10.1200.10">
    <property type="entry name" value="ACP-like"/>
    <property type="match status" value="1"/>
</dbReference>
<protein>
    <submittedName>
        <fullName evidence="2">Acyl carrier protein</fullName>
    </submittedName>
</protein>
<dbReference type="AlphaFoldDB" id="A0A6M0JV62"/>
<accession>A0A6M0JV62</accession>
<dbReference type="PROSITE" id="PS50075">
    <property type="entry name" value="CARRIER"/>
    <property type="match status" value="1"/>
</dbReference>
<proteinExistence type="predicted"/>
<reference evidence="2 3" key="1">
    <citation type="submission" date="2020-02" db="EMBL/GenBank/DDBJ databases">
        <title>Genome sequences of Thiorhodococcus mannitoliphagus and Thiorhodococcus minor, purple sulfur photosynthetic bacteria in the gammaproteobacterial family, Chromatiaceae.</title>
        <authorList>
            <person name="Aviles F.A."/>
            <person name="Meyer T.E."/>
            <person name="Kyndt J.A."/>
        </authorList>
    </citation>
    <scope>NUCLEOTIDE SEQUENCE [LARGE SCALE GENOMIC DNA]</scope>
    <source>
        <strain evidence="2 3">DSM 11518</strain>
    </source>
</reference>
<feature type="domain" description="Carrier" evidence="1">
    <location>
        <begin position="1"/>
        <end position="79"/>
    </location>
</feature>
<gene>
    <name evidence="2" type="ORF">G3446_02590</name>
</gene>
<dbReference type="Pfam" id="PF00550">
    <property type="entry name" value="PP-binding"/>
    <property type="match status" value="1"/>
</dbReference>
<evidence type="ECO:0000313" key="2">
    <source>
        <dbReference type="EMBL" id="NEV60791.1"/>
    </source>
</evidence>
<evidence type="ECO:0000259" key="1">
    <source>
        <dbReference type="PROSITE" id="PS50075"/>
    </source>
</evidence>
<evidence type="ECO:0000313" key="3">
    <source>
        <dbReference type="Proteomes" id="UP000483379"/>
    </source>
</evidence>
<dbReference type="InterPro" id="IPR036736">
    <property type="entry name" value="ACP-like_sf"/>
</dbReference>
<dbReference type="Proteomes" id="UP000483379">
    <property type="component" value="Unassembled WGS sequence"/>
</dbReference>
<organism evidence="2 3">
    <name type="scientific">Thiorhodococcus minor</name>
    <dbReference type="NCBI Taxonomy" id="57489"/>
    <lineage>
        <taxon>Bacteria</taxon>
        <taxon>Pseudomonadati</taxon>
        <taxon>Pseudomonadota</taxon>
        <taxon>Gammaproteobacteria</taxon>
        <taxon>Chromatiales</taxon>
        <taxon>Chromatiaceae</taxon>
        <taxon>Thiorhodococcus</taxon>
    </lineage>
</organism>
<keyword evidence="3" id="KW-1185">Reference proteome</keyword>
<dbReference type="EMBL" id="JAAIJQ010000005">
    <property type="protein sequence ID" value="NEV60791.1"/>
    <property type="molecule type" value="Genomic_DNA"/>
</dbReference>
<name>A0A6M0JV62_9GAMM</name>
<dbReference type="SUPFAM" id="SSF47336">
    <property type="entry name" value="ACP-like"/>
    <property type="match status" value="1"/>
</dbReference>